<dbReference type="AlphaFoldDB" id="A0A395JG82"/>
<dbReference type="Pfam" id="PF07963">
    <property type="entry name" value="N_methyl"/>
    <property type="match status" value="1"/>
</dbReference>
<dbReference type="EMBL" id="QNRT01000005">
    <property type="protein sequence ID" value="RBP48866.1"/>
    <property type="molecule type" value="Genomic_DNA"/>
</dbReference>
<reference evidence="4 5" key="1">
    <citation type="submission" date="2018-06" db="EMBL/GenBank/DDBJ databases">
        <title>Genomic Encyclopedia of Type Strains, Phase IV (KMG-IV): sequencing the most valuable type-strain genomes for metagenomic binning, comparative biology and taxonomic classification.</title>
        <authorList>
            <person name="Goeker M."/>
        </authorList>
    </citation>
    <scope>NUCLEOTIDE SEQUENCE [LARGE SCALE GENOMIC DNA]</scope>
    <source>
        <strain evidence="4 5">DSM 24032</strain>
    </source>
</reference>
<comment type="caution">
    <text evidence="4">The sequence shown here is derived from an EMBL/GenBank/DDBJ whole genome shotgun (WGS) entry which is preliminary data.</text>
</comment>
<dbReference type="InterPro" id="IPR045584">
    <property type="entry name" value="Pilin-like"/>
</dbReference>
<evidence type="ECO:0000256" key="1">
    <source>
        <dbReference type="ARBA" id="ARBA00005233"/>
    </source>
</evidence>
<keyword evidence="3" id="KW-1133">Transmembrane helix</keyword>
<dbReference type="RefSeq" id="WP_147251041.1">
    <property type="nucleotide sequence ID" value="NZ_QNRT01000005.1"/>
</dbReference>
<dbReference type="InterPro" id="IPR001082">
    <property type="entry name" value="Pilin"/>
</dbReference>
<keyword evidence="3" id="KW-0472">Membrane</keyword>
<dbReference type="SUPFAM" id="SSF54523">
    <property type="entry name" value="Pili subunits"/>
    <property type="match status" value="1"/>
</dbReference>
<sequence>MKYRQQSVGFSLLELMVVIAIIAILATLAMPSNVGRITQKRMVETIELVEPYKAYVAASYLANSGTFPADNAAAGMPDPDKIKGNYLRKLEIRDGVMHLTLGQKLPASLHDKILSIRPVYVKDEPSAPISWICGNEKVPQGMFAAGTNLTDLDVSFLPGRCR</sequence>
<gene>
    <name evidence="4" type="ORF">DFR28_105205</name>
</gene>
<dbReference type="NCBIfam" id="TIGR02532">
    <property type="entry name" value="IV_pilin_GFxxxE"/>
    <property type="match status" value="1"/>
</dbReference>
<keyword evidence="2" id="KW-0488">Methylation</keyword>
<dbReference type="InParanoid" id="A0A395JG82"/>
<evidence type="ECO:0000313" key="4">
    <source>
        <dbReference type="EMBL" id="RBP48866.1"/>
    </source>
</evidence>
<organism evidence="4 5">
    <name type="scientific">Arenicella xantha</name>
    <dbReference type="NCBI Taxonomy" id="644221"/>
    <lineage>
        <taxon>Bacteria</taxon>
        <taxon>Pseudomonadati</taxon>
        <taxon>Pseudomonadota</taxon>
        <taxon>Gammaproteobacteria</taxon>
        <taxon>Arenicellales</taxon>
        <taxon>Arenicellaceae</taxon>
        <taxon>Arenicella</taxon>
    </lineage>
</organism>
<keyword evidence="3" id="KW-0812">Transmembrane</keyword>
<dbReference type="Gene3D" id="3.30.700.10">
    <property type="entry name" value="Glycoprotein, Type 4 Pilin"/>
    <property type="match status" value="1"/>
</dbReference>
<dbReference type="Proteomes" id="UP000253083">
    <property type="component" value="Unassembled WGS sequence"/>
</dbReference>
<comment type="similarity">
    <text evidence="1">Belongs to the N-Me-Phe pilin family.</text>
</comment>
<feature type="transmembrane region" description="Helical" evidence="3">
    <location>
        <begin position="12"/>
        <end position="30"/>
    </location>
</feature>
<dbReference type="GO" id="GO:0007155">
    <property type="term" value="P:cell adhesion"/>
    <property type="evidence" value="ECO:0007669"/>
    <property type="project" value="InterPro"/>
</dbReference>
<dbReference type="InterPro" id="IPR012902">
    <property type="entry name" value="N_methyl_site"/>
</dbReference>
<proteinExistence type="inferred from homology"/>
<name>A0A395JG82_9GAMM</name>
<evidence type="ECO:0000256" key="3">
    <source>
        <dbReference type="SAM" id="Phobius"/>
    </source>
</evidence>
<evidence type="ECO:0000313" key="5">
    <source>
        <dbReference type="Proteomes" id="UP000253083"/>
    </source>
</evidence>
<dbReference type="OrthoDB" id="5918848at2"/>
<keyword evidence="5" id="KW-1185">Reference proteome</keyword>
<protein>
    <submittedName>
        <fullName evidence="4">Type IV pilus assembly protein PilA</fullName>
    </submittedName>
</protein>
<dbReference type="Pfam" id="PF00114">
    <property type="entry name" value="Pilin"/>
    <property type="match status" value="1"/>
</dbReference>
<dbReference type="GO" id="GO:0009289">
    <property type="term" value="C:pilus"/>
    <property type="evidence" value="ECO:0007669"/>
    <property type="project" value="InterPro"/>
</dbReference>
<accession>A0A395JG82</accession>
<evidence type="ECO:0000256" key="2">
    <source>
        <dbReference type="ARBA" id="ARBA00022481"/>
    </source>
</evidence>